<dbReference type="GO" id="GO:0015098">
    <property type="term" value="F:molybdate ion transmembrane transporter activity"/>
    <property type="evidence" value="ECO:0007669"/>
    <property type="project" value="UniProtKB-UniRule"/>
</dbReference>
<dbReference type="Proteomes" id="UP000215405">
    <property type="component" value="Unassembled WGS sequence"/>
</dbReference>
<dbReference type="InterPro" id="IPR035906">
    <property type="entry name" value="MetI-like_sf"/>
</dbReference>
<evidence type="ECO:0000256" key="3">
    <source>
        <dbReference type="ARBA" id="ARBA00007069"/>
    </source>
</evidence>
<dbReference type="CDD" id="cd06261">
    <property type="entry name" value="TM_PBP2"/>
    <property type="match status" value="1"/>
</dbReference>
<evidence type="ECO:0000256" key="7">
    <source>
        <dbReference type="ARBA" id="ARBA00022692"/>
    </source>
</evidence>
<keyword evidence="5" id="KW-1003">Cell membrane</keyword>
<feature type="transmembrane region" description="Helical" evidence="10">
    <location>
        <begin position="81"/>
        <end position="106"/>
    </location>
</feature>
<keyword evidence="11" id="KW-0997">Cell inner membrane</keyword>
<evidence type="ECO:0000256" key="9">
    <source>
        <dbReference type="ARBA" id="ARBA00023136"/>
    </source>
</evidence>
<dbReference type="InterPro" id="IPR011867">
    <property type="entry name" value="ModB_ABC"/>
</dbReference>
<name>A0A231UXT2_9HYPH</name>
<dbReference type="NCBIfam" id="NF006939">
    <property type="entry name" value="PRK09421.1"/>
    <property type="match status" value="1"/>
</dbReference>
<comment type="caution">
    <text evidence="13">The sequence shown here is derived from an EMBL/GenBank/DDBJ whole genome shotgun (WGS) entry which is preliminary data.</text>
</comment>
<keyword evidence="4 10" id="KW-0813">Transport</keyword>
<dbReference type="PANTHER" id="PTHR30183:SF3">
    <property type="entry name" value="MOLYBDENUM TRANSPORT SYSTEM PERMEASE PROTEIN MODB"/>
    <property type="match status" value="1"/>
</dbReference>
<feature type="transmembrane region" description="Helical" evidence="10">
    <location>
        <begin position="6"/>
        <end position="35"/>
    </location>
</feature>
<feature type="transmembrane region" description="Helical" evidence="10">
    <location>
        <begin position="195"/>
        <end position="213"/>
    </location>
</feature>
<evidence type="ECO:0000256" key="1">
    <source>
        <dbReference type="ARBA" id="ARBA00002949"/>
    </source>
</evidence>
<keyword evidence="6 11" id="KW-0500">Molybdenum</keyword>
<dbReference type="Gene3D" id="1.10.3720.10">
    <property type="entry name" value="MetI-like"/>
    <property type="match status" value="1"/>
</dbReference>
<evidence type="ECO:0000313" key="14">
    <source>
        <dbReference type="Proteomes" id="UP000215405"/>
    </source>
</evidence>
<comment type="similarity">
    <text evidence="3 11">Belongs to the binding-protein-dependent transport system permease family. CysTW subfamily.</text>
</comment>
<dbReference type="AlphaFoldDB" id="A0A231UXT2"/>
<evidence type="ECO:0000256" key="6">
    <source>
        <dbReference type="ARBA" id="ARBA00022505"/>
    </source>
</evidence>
<evidence type="ECO:0000256" key="4">
    <source>
        <dbReference type="ARBA" id="ARBA00022448"/>
    </source>
</evidence>
<dbReference type="GO" id="GO:0005886">
    <property type="term" value="C:plasma membrane"/>
    <property type="evidence" value="ECO:0007669"/>
    <property type="project" value="UniProtKB-SubCell"/>
</dbReference>
<gene>
    <name evidence="13" type="ORF">B7H23_11435</name>
</gene>
<dbReference type="InterPro" id="IPR000515">
    <property type="entry name" value="MetI-like"/>
</dbReference>
<reference evidence="14" key="1">
    <citation type="journal article" date="2017" name="Int. J. Syst. Evol. Microbiol.">
        <title>Notoacmeibacter marinus gen. nov., sp. nov., isolated from the gut of a limpet and proposal of Notoacmeibacteraceae fam. nov. in the order Rhizobiales of the class Alphaproteobacteria.</title>
        <authorList>
            <person name="Huang Z."/>
            <person name="Guo F."/>
            <person name="Lai Q."/>
        </authorList>
    </citation>
    <scope>NUCLEOTIDE SEQUENCE [LARGE SCALE GENOMIC DNA]</scope>
    <source>
        <strain evidence="14">XMTR2A4</strain>
    </source>
</reference>
<evidence type="ECO:0000259" key="12">
    <source>
        <dbReference type="PROSITE" id="PS50928"/>
    </source>
</evidence>
<evidence type="ECO:0000256" key="8">
    <source>
        <dbReference type="ARBA" id="ARBA00022989"/>
    </source>
</evidence>
<keyword evidence="8 10" id="KW-1133">Transmembrane helix</keyword>
<evidence type="ECO:0000256" key="2">
    <source>
        <dbReference type="ARBA" id="ARBA00004651"/>
    </source>
</evidence>
<feature type="domain" description="ABC transmembrane type-1" evidence="12">
    <location>
        <begin position="9"/>
        <end position="212"/>
    </location>
</feature>
<comment type="function">
    <text evidence="1 11">Part of the binding-protein-dependent transport system for molybdenum; probably responsible for the translocation of the substrate across the membrane.</text>
</comment>
<organism evidence="13 14">
    <name type="scientific">Notoacmeibacter marinus</name>
    <dbReference type="NCBI Taxonomy" id="1876515"/>
    <lineage>
        <taxon>Bacteria</taxon>
        <taxon>Pseudomonadati</taxon>
        <taxon>Pseudomonadota</taxon>
        <taxon>Alphaproteobacteria</taxon>
        <taxon>Hyphomicrobiales</taxon>
        <taxon>Notoacmeibacteraceae</taxon>
        <taxon>Notoacmeibacter</taxon>
    </lineage>
</organism>
<dbReference type="SUPFAM" id="SSF161098">
    <property type="entry name" value="MetI-like"/>
    <property type="match status" value="1"/>
</dbReference>
<keyword evidence="14" id="KW-1185">Reference proteome</keyword>
<sequence>MSETEIQIVLLSLRVAGMAILVALPLAFAVAWLFARHDFPGKSFAQALVMLPLVVPPVVTGYGLLVLFGTQGPIGGPLREWLGFTFAFRWTGAALAAGVMAFPLLVRPIRLSLEAIDPSLSEMARTLGVGRLRRFLTITLPLGLPGLIAGGILGFAKALGEFGATITFVSNVPGETQTLSLAIYSLLQSPQGDAAALRLIGFSVVLALGAVIVSELVQRRLGAGAAGR</sequence>
<accession>A0A231UXT2</accession>
<keyword evidence="7 10" id="KW-0812">Transmembrane</keyword>
<dbReference type="NCBIfam" id="TIGR02141">
    <property type="entry name" value="modB_ABC"/>
    <property type="match status" value="1"/>
</dbReference>
<keyword evidence="9 10" id="KW-0472">Membrane</keyword>
<comment type="subcellular location">
    <subcellularLocation>
        <location evidence="11">Cell inner membrane</location>
        <topology evidence="11">Multi-pass membrane protein</topology>
    </subcellularLocation>
    <subcellularLocation>
        <location evidence="2 10">Cell membrane</location>
        <topology evidence="2 10">Multi-pass membrane protein</topology>
    </subcellularLocation>
</comment>
<protein>
    <recommendedName>
        <fullName evidence="11">Molybdenum transport system permease</fullName>
    </recommendedName>
</protein>
<dbReference type="RefSeq" id="WP_094077517.1">
    <property type="nucleotide sequence ID" value="NZ_NBYO01000002.1"/>
</dbReference>
<dbReference type="PANTHER" id="PTHR30183">
    <property type="entry name" value="MOLYBDENUM TRANSPORT SYSTEM PERMEASE PROTEIN MODB"/>
    <property type="match status" value="1"/>
</dbReference>
<feature type="transmembrane region" description="Helical" evidence="10">
    <location>
        <begin position="47"/>
        <end position="69"/>
    </location>
</feature>
<evidence type="ECO:0000256" key="10">
    <source>
        <dbReference type="RuleBase" id="RU363032"/>
    </source>
</evidence>
<dbReference type="EMBL" id="NBYO01000002">
    <property type="protein sequence ID" value="OXT00694.1"/>
    <property type="molecule type" value="Genomic_DNA"/>
</dbReference>
<proteinExistence type="inferred from homology"/>
<dbReference type="PROSITE" id="PS50928">
    <property type="entry name" value="ABC_TM1"/>
    <property type="match status" value="1"/>
</dbReference>
<dbReference type="Pfam" id="PF00528">
    <property type="entry name" value="BPD_transp_1"/>
    <property type="match status" value="1"/>
</dbReference>
<feature type="transmembrane region" description="Helical" evidence="10">
    <location>
        <begin position="135"/>
        <end position="156"/>
    </location>
</feature>
<evidence type="ECO:0000313" key="13">
    <source>
        <dbReference type="EMBL" id="OXT00694.1"/>
    </source>
</evidence>
<evidence type="ECO:0000256" key="11">
    <source>
        <dbReference type="RuleBase" id="RU365097"/>
    </source>
</evidence>
<evidence type="ECO:0000256" key="5">
    <source>
        <dbReference type="ARBA" id="ARBA00022475"/>
    </source>
</evidence>